<proteinExistence type="predicted"/>
<organism evidence="2 3">
    <name type="scientific">Astrephomene gubernaculifera</name>
    <dbReference type="NCBI Taxonomy" id="47775"/>
    <lineage>
        <taxon>Eukaryota</taxon>
        <taxon>Viridiplantae</taxon>
        <taxon>Chlorophyta</taxon>
        <taxon>core chlorophytes</taxon>
        <taxon>Chlorophyceae</taxon>
        <taxon>CS clade</taxon>
        <taxon>Chlamydomonadales</taxon>
        <taxon>Astrephomenaceae</taxon>
        <taxon>Astrephomene</taxon>
    </lineage>
</organism>
<reference evidence="2 3" key="1">
    <citation type="journal article" date="2021" name="Sci. Rep.">
        <title>Genome sequencing of the multicellular alga Astrephomene provides insights into convergent evolution of germ-soma differentiation.</title>
        <authorList>
            <person name="Yamashita S."/>
            <person name="Yamamoto K."/>
            <person name="Matsuzaki R."/>
            <person name="Suzuki S."/>
            <person name="Yamaguchi H."/>
            <person name="Hirooka S."/>
            <person name="Minakuchi Y."/>
            <person name="Miyagishima S."/>
            <person name="Kawachi M."/>
            <person name="Toyoda A."/>
            <person name="Nozaki H."/>
        </authorList>
    </citation>
    <scope>NUCLEOTIDE SEQUENCE [LARGE SCALE GENOMIC DNA]</scope>
    <source>
        <strain evidence="2 3">NIES-4017</strain>
    </source>
</reference>
<protein>
    <submittedName>
        <fullName evidence="2">Uncharacterized protein</fullName>
    </submittedName>
</protein>
<evidence type="ECO:0000313" key="2">
    <source>
        <dbReference type="EMBL" id="GFR48779.1"/>
    </source>
</evidence>
<gene>
    <name evidence="2" type="ORF">Agub_g10727</name>
</gene>
<name>A0AAD3DVB6_9CHLO</name>
<comment type="caution">
    <text evidence="2">The sequence shown here is derived from an EMBL/GenBank/DDBJ whole genome shotgun (WGS) entry which is preliminary data.</text>
</comment>
<keyword evidence="3" id="KW-1185">Reference proteome</keyword>
<dbReference type="AlphaFoldDB" id="A0AAD3DVB6"/>
<accession>A0AAD3DVB6</accession>
<evidence type="ECO:0000313" key="3">
    <source>
        <dbReference type="Proteomes" id="UP001054857"/>
    </source>
</evidence>
<feature type="non-terminal residue" evidence="2">
    <location>
        <position position="342"/>
    </location>
</feature>
<dbReference type="Proteomes" id="UP001054857">
    <property type="component" value="Unassembled WGS sequence"/>
</dbReference>
<feature type="region of interest" description="Disordered" evidence="1">
    <location>
        <begin position="1"/>
        <end position="24"/>
    </location>
</feature>
<feature type="non-terminal residue" evidence="2">
    <location>
        <position position="1"/>
    </location>
</feature>
<sequence length="342" mass="35824">GHGAAASGAAGGGPPVPPRHTAVPNVPGGVSALVALDVPDTLENEVLAAITIVDGRAVGTLGHEDELRRLRRALIPKKTVATLEEGSSFGGGMRILGEGELQSCMKVTATTDITVYHMHIDQFFKCASAELVRALRDDTAFKLTYYFGRLGAIGQDVVVGHGEASLTTRGLALQDEESAMAQARGANQRKKKGLKKVGGHSTEVDKVLSYMAELEAELDNPGGKPLDLYKNGTPAERYYRNPLLCGTARGNALPNLIAGVYGDGLAPLADKVEALAAKAARRLDLYHGDQPAVRRMLSIMAPTSPNGIFSSPTSPLCRGSPSQRFPAASNLGSAHTALPSPS</sequence>
<feature type="region of interest" description="Disordered" evidence="1">
    <location>
        <begin position="310"/>
        <end position="342"/>
    </location>
</feature>
<feature type="compositionally biased region" description="Gly residues" evidence="1">
    <location>
        <begin position="1"/>
        <end position="13"/>
    </location>
</feature>
<evidence type="ECO:0000256" key="1">
    <source>
        <dbReference type="SAM" id="MobiDB-lite"/>
    </source>
</evidence>
<dbReference type="EMBL" id="BMAR01000026">
    <property type="protein sequence ID" value="GFR48779.1"/>
    <property type="molecule type" value="Genomic_DNA"/>
</dbReference>